<feature type="binding site" evidence="8">
    <location>
        <position position="130"/>
    </location>
    <ligand>
        <name>ATP</name>
        <dbReference type="ChEBI" id="CHEBI:30616"/>
    </ligand>
</feature>
<comment type="cofactor">
    <cofactor evidence="8">
        <name>Mg(2+)</name>
        <dbReference type="ChEBI" id="CHEBI:18420"/>
    </cofactor>
    <cofactor evidence="8">
        <name>Mn(2+)</name>
        <dbReference type="ChEBI" id="CHEBI:29035"/>
    </cofactor>
</comment>
<dbReference type="InterPro" id="IPR003846">
    <property type="entry name" value="SelO"/>
</dbReference>
<dbReference type="SUPFAM" id="SSF56112">
    <property type="entry name" value="Protein kinase-like (PK-like)"/>
    <property type="match status" value="1"/>
</dbReference>
<comment type="catalytic activity">
    <reaction evidence="8">
        <text>L-histidyl-[protein] + UTP = N(tele)-(5'-uridylyl)-L-histidyl-[protein] + diphosphate</text>
        <dbReference type="Rhea" id="RHEA:83891"/>
        <dbReference type="Rhea" id="RHEA-COMP:9745"/>
        <dbReference type="Rhea" id="RHEA-COMP:20239"/>
        <dbReference type="ChEBI" id="CHEBI:29979"/>
        <dbReference type="ChEBI" id="CHEBI:33019"/>
        <dbReference type="ChEBI" id="CHEBI:46398"/>
        <dbReference type="ChEBI" id="CHEBI:233474"/>
    </reaction>
</comment>
<feature type="binding site" evidence="8">
    <location>
        <position position="97"/>
    </location>
    <ligand>
        <name>ATP</name>
        <dbReference type="ChEBI" id="CHEBI:30616"/>
    </ligand>
</feature>
<comment type="similarity">
    <text evidence="1 8">Belongs to the SELO family.</text>
</comment>
<feature type="binding site" evidence="8">
    <location>
        <position position="181"/>
    </location>
    <ligand>
        <name>ATP</name>
        <dbReference type="ChEBI" id="CHEBI:30616"/>
    </ligand>
</feature>
<comment type="catalytic activity">
    <reaction evidence="8">
        <text>L-seryl-[protein] + UTP = O-(5'-uridylyl)-L-seryl-[protein] + diphosphate</text>
        <dbReference type="Rhea" id="RHEA:64604"/>
        <dbReference type="Rhea" id="RHEA-COMP:9863"/>
        <dbReference type="Rhea" id="RHEA-COMP:16635"/>
        <dbReference type="ChEBI" id="CHEBI:29999"/>
        <dbReference type="ChEBI" id="CHEBI:33019"/>
        <dbReference type="ChEBI" id="CHEBI:46398"/>
        <dbReference type="ChEBI" id="CHEBI:156051"/>
    </reaction>
</comment>
<reference evidence="9 10" key="1">
    <citation type="submission" date="2021-08" db="EMBL/GenBank/DDBJ databases">
        <authorList>
            <person name="Zhang D."/>
            <person name="Zhang A."/>
            <person name="Wang L."/>
        </authorList>
    </citation>
    <scope>NUCLEOTIDE SEQUENCE [LARGE SCALE GENOMIC DNA]</scope>
    <source>
        <strain evidence="9 10">WL0086</strain>
    </source>
</reference>
<evidence type="ECO:0000256" key="2">
    <source>
        <dbReference type="ARBA" id="ARBA00022679"/>
    </source>
</evidence>
<comment type="catalytic activity">
    <reaction evidence="8">
        <text>L-seryl-[protein] + ATP = 3-O-(5'-adenylyl)-L-seryl-[protein] + diphosphate</text>
        <dbReference type="Rhea" id="RHEA:58120"/>
        <dbReference type="Rhea" id="RHEA-COMP:9863"/>
        <dbReference type="Rhea" id="RHEA-COMP:15073"/>
        <dbReference type="ChEBI" id="CHEBI:29999"/>
        <dbReference type="ChEBI" id="CHEBI:30616"/>
        <dbReference type="ChEBI" id="CHEBI:33019"/>
        <dbReference type="ChEBI" id="CHEBI:142516"/>
        <dbReference type="EC" id="2.7.7.108"/>
    </reaction>
</comment>
<keyword evidence="6 8" id="KW-0067">ATP-binding</keyword>
<evidence type="ECO:0000256" key="3">
    <source>
        <dbReference type="ARBA" id="ARBA00022695"/>
    </source>
</evidence>
<sequence length="495" mass="52687">MSPDDHATGAGWKLEHTYAELPTSLFTEIEPTPVSAPRSVVLNAALAEALGLDPAALAGDEGAAIFAGNALPPDARPLAQAYAGHQFGHLVELGDGRAILLGEQRTPAGALRDIQLKGSGPTPYSRRGDGRAALGPMLREYVISEAMHALGIPTTRSLAVVTTGEEIWREAGAIPGAVLTRVAASHLRVGTFVLAAARRDEAALRALVDYTVERHFPEIAEQADEAERPLALLAAVIARQAKLVAQWMSVGFVHGVMNTDNMALSGETIDYGPCAFLDAYDPATVFSSIDRRGRYAFGNQPGIAAWNLSRFAETLLPLIDAGDEQVAVERATAVLHGFADQYDAQWLALHNRKLGLFGAEAEDAALHRDMLAWMQAGKADFTRTFAELDPAVELAAGGDPARAAWHQRWRARLARQAESAEASAALRAASNPTVIPRNHLVEAALTAASESGDLGPFDELCRAVTQPFARGAEVPTKYREPAPAEAGPYVTFCGT</sequence>
<keyword evidence="10" id="KW-1185">Reference proteome</keyword>
<comment type="function">
    <text evidence="8">Nucleotidyltransferase involved in the post-translational modification of proteins. It can catalyze the addition of adenosine monophosphate (AMP) or uridine monophosphate (UMP) to a protein, resulting in modifications known as AMPylation and UMPylation.</text>
</comment>
<accession>A0ABZ1C2S1</accession>
<keyword evidence="8" id="KW-0464">Manganese</keyword>
<dbReference type="PANTHER" id="PTHR32057:SF14">
    <property type="entry name" value="PROTEIN ADENYLYLTRANSFERASE SELO, MITOCHONDRIAL"/>
    <property type="match status" value="1"/>
</dbReference>
<feature type="binding site" evidence="8">
    <location>
        <position position="261"/>
    </location>
    <ligand>
        <name>Mg(2+)</name>
        <dbReference type="ChEBI" id="CHEBI:18420"/>
    </ligand>
</feature>
<keyword evidence="7 8" id="KW-0460">Magnesium</keyword>
<dbReference type="RefSeq" id="WP_221031519.1">
    <property type="nucleotide sequence ID" value="NZ_CP139781.1"/>
</dbReference>
<feature type="binding site" evidence="8">
    <location>
        <position position="188"/>
    </location>
    <ligand>
        <name>ATP</name>
        <dbReference type="ChEBI" id="CHEBI:30616"/>
    </ligand>
</feature>
<dbReference type="Pfam" id="PF02696">
    <property type="entry name" value="SelO"/>
    <property type="match status" value="1"/>
</dbReference>
<name>A0ABZ1C2S1_9BACT</name>
<evidence type="ECO:0000256" key="8">
    <source>
        <dbReference type="HAMAP-Rule" id="MF_00692"/>
    </source>
</evidence>
<proteinExistence type="inferred from homology"/>
<keyword evidence="2 8" id="KW-0808">Transferase</keyword>
<feature type="binding site" evidence="8">
    <location>
        <position position="129"/>
    </location>
    <ligand>
        <name>ATP</name>
        <dbReference type="ChEBI" id="CHEBI:30616"/>
    </ligand>
</feature>
<feature type="binding site" evidence="8">
    <location>
        <position position="117"/>
    </location>
    <ligand>
        <name>ATP</name>
        <dbReference type="ChEBI" id="CHEBI:30616"/>
    </ligand>
</feature>
<feature type="active site" description="Proton acceptor" evidence="8">
    <location>
        <position position="260"/>
    </location>
</feature>
<dbReference type="EC" id="2.7.7.-" evidence="8"/>
<feature type="binding site" evidence="8">
    <location>
        <position position="270"/>
    </location>
    <ligand>
        <name>ATP</name>
        <dbReference type="ChEBI" id="CHEBI:30616"/>
    </ligand>
</feature>
<evidence type="ECO:0000256" key="1">
    <source>
        <dbReference type="ARBA" id="ARBA00009747"/>
    </source>
</evidence>
<comment type="catalytic activity">
    <reaction evidence="8">
        <text>L-tyrosyl-[protein] + ATP = O-(5'-adenylyl)-L-tyrosyl-[protein] + diphosphate</text>
        <dbReference type="Rhea" id="RHEA:54288"/>
        <dbReference type="Rhea" id="RHEA-COMP:10136"/>
        <dbReference type="Rhea" id="RHEA-COMP:13846"/>
        <dbReference type="ChEBI" id="CHEBI:30616"/>
        <dbReference type="ChEBI" id="CHEBI:33019"/>
        <dbReference type="ChEBI" id="CHEBI:46858"/>
        <dbReference type="ChEBI" id="CHEBI:83624"/>
        <dbReference type="EC" id="2.7.7.108"/>
    </reaction>
</comment>
<dbReference type="PANTHER" id="PTHR32057">
    <property type="entry name" value="PROTEIN ADENYLYLTRANSFERASE SELO, MITOCHONDRIAL"/>
    <property type="match status" value="1"/>
</dbReference>
<evidence type="ECO:0000256" key="7">
    <source>
        <dbReference type="ARBA" id="ARBA00022842"/>
    </source>
</evidence>
<feature type="binding site" evidence="8">
    <location>
        <position position="270"/>
    </location>
    <ligand>
        <name>Mg(2+)</name>
        <dbReference type="ChEBI" id="CHEBI:18420"/>
    </ligand>
</feature>
<dbReference type="NCBIfam" id="NF000658">
    <property type="entry name" value="PRK00029.1"/>
    <property type="match status" value="1"/>
</dbReference>
<evidence type="ECO:0000256" key="4">
    <source>
        <dbReference type="ARBA" id="ARBA00022723"/>
    </source>
</evidence>
<dbReference type="InterPro" id="IPR011009">
    <property type="entry name" value="Kinase-like_dom_sf"/>
</dbReference>
<evidence type="ECO:0000313" key="9">
    <source>
        <dbReference type="EMBL" id="WRQ86007.1"/>
    </source>
</evidence>
<keyword evidence="3 8" id="KW-0548">Nucleotidyltransferase</keyword>
<dbReference type="Proteomes" id="UP000738431">
    <property type="component" value="Chromosome"/>
</dbReference>
<dbReference type="EC" id="2.7.7.108" evidence="8"/>
<evidence type="ECO:0000256" key="6">
    <source>
        <dbReference type="ARBA" id="ARBA00022840"/>
    </source>
</evidence>
<keyword evidence="4 8" id="KW-0479">Metal-binding</keyword>
<feature type="binding site" evidence="8">
    <location>
        <position position="96"/>
    </location>
    <ligand>
        <name>ATP</name>
        <dbReference type="ChEBI" id="CHEBI:30616"/>
    </ligand>
</feature>
<comment type="catalytic activity">
    <reaction evidence="8">
        <text>L-threonyl-[protein] + ATP = 3-O-(5'-adenylyl)-L-threonyl-[protein] + diphosphate</text>
        <dbReference type="Rhea" id="RHEA:54292"/>
        <dbReference type="Rhea" id="RHEA-COMP:11060"/>
        <dbReference type="Rhea" id="RHEA-COMP:13847"/>
        <dbReference type="ChEBI" id="CHEBI:30013"/>
        <dbReference type="ChEBI" id="CHEBI:30616"/>
        <dbReference type="ChEBI" id="CHEBI:33019"/>
        <dbReference type="ChEBI" id="CHEBI:138113"/>
        <dbReference type="EC" id="2.7.7.108"/>
    </reaction>
</comment>
<keyword evidence="5 8" id="KW-0547">Nucleotide-binding</keyword>
<protein>
    <recommendedName>
        <fullName evidence="8">Protein nucleotidyltransferase YdiU</fullName>
        <ecNumber evidence="8">2.7.7.-</ecNumber>
    </recommendedName>
    <alternativeName>
        <fullName evidence="8">Protein adenylyltransferase YdiU</fullName>
        <ecNumber evidence="8">2.7.7.108</ecNumber>
    </alternativeName>
    <alternativeName>
        <fullName evidence="8">Protein uridylyltransferase YdiU</fullName>
        <ecNumber evidence="8">2.7.7.-</ecNumber>
    </alternativeName>
</protein>
<evidence type="ECO:0000313" key="10">
    <source>
        <dbReference type="Proteomes" id="UP000738431"/>
    </source>
</evidence>
<organism evidence="9 10">
    <name type="scientific">Actomonas aquatica</name>
    <dbReference type="NCBI Taxonomy" id="2866162"/>
    <lineage>
        <taxon>Bacteria</taxon>
        <taxon>Pseudomonadati</taxon>
        <taxon>Verrucomicrobiota</taxon>
        <taxon>Opitutia</taxon>
        <taxon>Opitutales</taxon>
        <taxon>Opitutaceae</taxon>
        <taxon>Actomonas</taxon>
    </lineage>
</organism>
<evidence type="ECO:0000256" key="5">
    <source>
        <dbReference type="ARBA" id="ARBA00022741"/>
    </source>
</evidence>
<comment type="catalytic activity">
    <reaction evidence="8">
        <text>L-tyrosyl-[protein] + UTP = O-(5'-uridylyl)-L-tyrosyl-[protein] + diphosphate</text>
        <dbReference type="Rhea" id="RHEA:83887"/>
        <dbReference type="Rhea" id="RHEA-COMP:10136"/>
        <dbReference type="Rhea" id="RHEA-COMP:20238"/>
        <dbReference type="ChEBI" id="CHEBI:33019"/>
        <dbReference type="ChEBI" id="CHEBI:46398"/>
        <dbReference type="ChEBI" id="CHEBI:46858"/>
        <dbReference type="ChEBI" id="CHEBI:90602"/>
    </reaction>
</comment>
<gene>
    <name evidence="8" type="primary">ydiU</name>
    <name evidence="8" type="synonym">selO</name>
    <name evidence="9" type="ORF">K1X11_014430</name>
</gene>
<reference evidence="9 10" key="2">
    <citation type="submission" date="2023-12" db="EMBL/GenBank/DDBJ databases">
        <title>Description of an unclassified Opitutus bacterium of Verrucomicrobiota.</title>
        <authorList>
            <person name="Zhang D.-F."/>
        </authorList>
    </citation>
    <scope>NUCLEOTIDE SEQUENCE [LARGE SCALE GENOMIC DNA]</scope>
    <source>
        <strain evidence="9 10">WL0086</strain>
    </source>
</reference>
<feature type="binding site" evidence="8">
    <location>
        <position position="94"/>
    </location>
    <ligand>
        <name>ATP</name>
        <dbReference type="ChEBI" id="CHEBI:30616"/>
    </ligand>
</feature>
<dbReference type="EMBL" id="CP139781">
    <property type="protein sequence ID" value="WRQ86007.1"/>
    <property type="molecule type" value="Genomic_DNA"/>
</dbReference>
<dbReference type="HAMAP" id="MF_00692">
    <property type="entry name" value="SelO"/>
    <property type="match status" value="1"/>
</dbReference>